<dbReference type="EMBL" id="JAADJT010000012">
    <property type="protein sequence ID" value="NGZ87349.1"/>
    <property type="molecule type" value="Genomic_DNA"/>
</dbReference>
<reference evidence="2 3" key="1">
    <citation type="submission" date="2020-01" db="EMBL/GenBank/DDBJ databases">
        <authorList>
            <person name="Lee S.D."/>
        </authorList>
    </citation>
    <scope>NUCLEOTIDE SEQUENCE [LARGE SCALE GENOMIC DNA]</scope>
    <source>
        <strain evidence="2 3">SAP-35</strain>
    </source>
</reference>
<feature type="compositionally biased region" description="Polar residues" evidence="1">
    <location>
        <begin position="32"/>
        <end position="53"/>
    </location>
</feature>
<name>A0ABX0FSN4_9BURK</name>
<feature type="compositionally biased region" description="Basic and acidic residues" evidence="1">
    <location>
        <begin position="1"/>
        <end position="12"/>
    </location>
</feature>
<sequence>MTTSNKDKEKGMKPGANMPAGGYDPAREGMSESGNHATGNAANDAVGNQQSGRQPARSEATLRQDNQSRTDLHNKQSASAAATEATHRDRNAGARGDDSTHTSNKSGSDS</sequence>
<evidence type="ECO:0000256" key="1">
    <source>
        <dbReference type="SAM" id="MobiDB-lite"/>
    </source>
</evidence>
<proteinExistence type="predicted"/>
<accession>A0ABX0FSN4</accession>
<reference evidence="3" key="2">
    <citation type="submission" date="2023-07" db="EMBL/GenBank/DDBJ databases">
        <title>Duganella aceri sp. nov., isolated from tree sap.</title>
        <authorList>
            <person name="Kim I.S."/>
        </authorList>
    </citation>
    <scope>NUCLEOTIDE SEQUENCE [LARGE SCALE GENOMIC DNA]</scope>
    <source>
        <strain evidence="3">SAP-35</strain>
    </source>
</reference>
<feature type="region of interest" description="Disordered" evidence="1">
    <location>
        <begin position="1"/>
        <end position="110"/>
    </location>
</feature>
<comment type="caution">
    <text evidence="2">The sequence shown here is derived from an EMBL/GenBank/DDBJ whole genome shotgun (WGS) entry which is preliminary data.</text>
</comment>
<feature type="compositionally biased region" description="Basic and acidic residues" evidence="1">
    <location>
        <begin position="85"/>
        <end position="100"/>
    </location>
</feature>
<organism evidence="2 3">
    <name type="scientific">Duganella aceris</name>
    <dbReference type="NCBI Taxonomy" id="2703883"/>
    <lineage>
        <taxon>Bacteria</taxon>
        <taxon>Pseudomonadati</taxon>
        <taxon>Pseudomonadota</taxon>
        <taxon>Betaproteobacteria</taxon>
        <taxon>Burkholderiales</taxon>
        <taxon>Oxalobacteraceae</taxon>
        <taxon>Telluria group</taxon>
        <taxon>Duganella</taxon>
    </lineage>
</organism>
<evidence type="ECO:0000313" key="3">
    <source>
        <dbReference type="Proteomes" id="UP000666369"/>
    </source>
</evidence>
<protein>
    <recommendedName>
        <fullName evidence="4">Stress-induced protein</fullName>
    </recommendedName>
</protein>
<gene>
    <name evidence="2" type="ORF">GW587_24205</name>
</gene>
<keyword evidence="3" id="KW-1185">Reference proteome</keyword>
<dbReference type="Proteomes" id="UP000666369">
    <property type="component" value="Unassembled WGS sequence"/>
</dbReference>
<evidence type="ECO:0000313" key="2">
    <source>
        <dbReference type="EMBL" id="NGZ87349.1"/>
    </source>
</evidence>
<feature type="compositionally biased region" description="Polar residues" evidence="1">
    <location>
        <begin position="101"/>
        <end position="110"/>
    </location>
</feature>
<feature type="compositionally biased region" description="Basic and acidic residues" evidence="1">
    <location>
        <begin position="60"/>
        <end position="74"/>
    </location>
</feature>
<evidence type="ECO:0008006" key="4">
    <source>
        <dbReference type="Google" id="ProtNLM"/>
    </source>
</evidence>
<dbReference type="RefSeq" id="WP_166107452.1">
    <property type="nucleotide sequence ID" value="NZ_JAADJT010000012.1"/>
</dbReference>